<protein>
    <submittedName>
        <fullName evidence="1">Uncharacterized protein</fullName>
    </submittedName>
</protein>
<dbReference type="EMBL" id="BK015483">
    <property type="protein sequence ID" value="DAE09158.1"/>
    <property type="molecule type" value="Genomic_DNA"/>
</dbReference>
<name>A0A8S5PPX8_9CAUD</name>
<sequence length="106" mass="12213">METINNKESGCSLYSVGLWCGCGYHISEYNVYANHEDEALERVLAFVEEHDFVELFYTDDYIESKLCLTEAEKDEMFVYVDPTMTDGRAYPAYILAENLKIEKLAS</sequence>
<proteinExistence type="predicted"/>
<dbReference type="PROSITE" id="PS51257">
    <property type="entry name" value="PROKAR_LIPOPROTEIN"/>
    <property type="match status" value="1"/>
</dbReference>
<evidence type="ECO:0000313" key="1">
    <source>
        <dbReference type="EMBL" id="DAE09158.1"/>
    </source>
</evidence>
<reference evidence="1" key="1">
    <citation type="journal article" date="2021" name="Proc. Natl. Acad. Sci. U.S.A.">
        <title>A Catalog of Tens of Thousands of Viruses from Human Metagenomes Reveals Hidden Associations with Chronic Diseases.</title>
        <authorList>
            <person name="Tisza M.J."/>
            <person name="Buck C.B."/>
        </authorList>
    </citation>
    <scope>NUCLEOTIDE SEQUENCE</scope>
    <source>
        <strain evidence="1">CtZro7</strain>
    </source>
</reference>
<accession>A0A8S5PPX8</accession>
<organism evidence="1">
    <name type="scientific">Siphoviridae sp. ctZro7</name>
    <dbReference type="NCBI Taxonomy" id="2825561"/>
    <lineage>
        <taxon>Viruses</taxon>
        <taxon>Duplodnaviria</taxon>
        <taxon>Heunggongvirae</taxon>
        <taxon>Uroviricota</taxon>
        <taxon>Caudoviricetes</taxon>
    </lineage>
</organism>